<name>A0ABU1Q793_9PSEU</name>
<protein>
    <recommendedName>
        <fullName evidence="3">Sensory transduction regulator</fullName>
    </recommendedName>
</protein>
<dbReference type="RefSeq" id="WP_310313797.1">
    <property type="nucleotide sequence ID" value="NZ_BAAAXB010000001.1"/>
</dbReference>
<comment type="caution">
    <text evidence="1">The sequence shown here is derived from an EMBL/GenBank/DDBJ whole genome shotgun (WGS) entry which is preliminary data.</text>
</comment>
<gene>
    <name evidence="1" type="ORF">J2S66_007113</name>
</gene>
<dbReference type="Proteomes" id="UP001268819">
    <property type="component" value="Unassembled WGS sequence"/>
</dbReference>
<sequence>MTEQDADQDTDQDAKVTAELLTAAREALELFHEVHVDDDGALSFRHGEVPCAVQAMRLADGLTVLSLTCVVAWDLPADPNLSVSAAERAGQGLFGTLGVVYTERGMDVTLRYAFPAEGLKPEPLSTLLMLVVSTASQLRNELLAGAGDGA</sequence>
<evidence type="ECO:0000313" key="2">
    <source>
        <dbReference type="Proteomes" id="UP001268819"/>
    </source>
</evidence>
<organism evidence="1 2">
    <name type="scientific">Saccharothrix longispora</name>
    <dbReference type="NCBI Taxonomy" id="33920"/>
    <lineage>
        <taxon>Bacteria</taxon>
        <taxon>Bacillati</taxon>
        <taxon>Actinomycetota</taxon>
        <taxon>Actinomycetes</taxon>
        <taxon>Pseudonocardiales</taxon>
        <taxon>Pseudonocardiaceae</taxon>
        <taxon>Saccharothrix</taxon>
    </lineage>
</organism>
<keyword evidence="2" id="KW-1185">Reference proteome</keyword>
<evidence type="ECO:0008006" key="3">
    <source>
        <dbReference type="Google" id="ProtNLM"/>
    </source>
</evidence>
<dbReference type="Pfam" id="PF10722">
    <property type="entry name" value="YbjN"/>
    <property type="match status" value="1"/>
</dbReference>
<proteinExistence type="predicted"/>
<evidence type="ECO:0000313" key="1">
    <source>
        <dbReference type="EMBL" id="MDR6598729.1"/>
    </source>
</evidence>
<dbReference type="InterPro" id="IPR019660">
    <property type="entry name" value="Put_sensory_transdc_reg_YbjN"/>
</dbReference>
<dbReference type="EMBL" id="JAVDSG010000001">
    <property type="protein sequence ID" value="MDR6598729.1"/>
    <property type="molecule type" value="Genomic_DNA"/>
</dbReference>
<reference evidence="1 2" key="1">
    <citation type="submission" date="2023-07" db="EMBL/GenBank/DDBJ databases">
        <title>Sequencing the genomes of 1000 actinobacteria strains.</title>
        <authorList>
            <person name="Klenk H.-P."/>
        </authorList>
    </citation>
    <scope>NUCLEOTIDE SEQUENCE [LARGE SCALE GENOMIC DNA]</scope>
    <source>
        <strain evidence="1 2">DSM 43749</strain>
    </source>
</reference>
<accession>A0ABU1Q793</accession>